<protein>
    <submittedName>
        <fullName evidence="1">Uncharacterized protein</fullName>
    </submittedName>
</protein>
<dbReference type="EMBL" id="MK072292">
    <property type="protein sequence ID" value="AYV81662.1"/>
    <property type="molecule type" value="Genomic_DNA"/>
</dbReference>
<reference evidence="1" key="1">
    <citation type="submission" date="2018-10" db="EMBL/GenBank/DDBJ databases">
        <title>Hidden diversity of soil giant viruses.</title>
        <authorList>
            <person name="Schulz F."/>
            <person name="Alteio L."/>
            <person name="Goudeau D."/>
            <person name="Ryan E.M."/>
            <person name="Malmstrom R.R."/>
            <person name="Blanchard J."/>
            <person name="Woyke T."/>
        </authorList>
    </citation>
    <scope>NUCLEOTIDE SEQUENCE</scope>
    <source>
        <strain evidence="1">HAV1</strain>
    </source>
</reference>
<organism evidence="1">
    <name type="scientific">Harvfovirus sp</name>
    <dbReference type="NCBI Taxonomy" id="2487768"/>
    <lineage>
        <taxon>Viruses</taxon>
        <taxon>Varidnaviria</taxon>
        <taxon>Bamfordvirae</taxon>
        <taxon>Nucleocytoviricota</taxon>
        <taxon>Megaviricetes</taxon>
        <taxon>Imitervirales</taxon>
        <taxon>Mimiviridae</taxon>
        <taxon>Klosneuvirinae</taxon>
    </lineage>
</organism>
<name>A0A3G5A357_9VIRU</name>
<accession>A0A3G5A357</accession>
<gene>
    <name evidence="1" type="ORF">Harvfovirus50_5</name>
</gene>
<proteinExistence type="predicted"/>
<sequence>MSKIGDLVTPLWLSQSYLDNNVANSLAIQLAVAEAPSGNIYGAGGAAGLVTFGDLPPISLPNIVPFLTVQDKCGKYLELIPGSMPTIIPPVAPLKAYSAIIGLVFDDDGNLIIIGTYTSTFTFLGVEFINPTSGTSFLRMLFVIKYDINKKKVIWSNTSSLVPGVSGNIVPDAVVTDKYGVYITGVFSGTVVINTTPPTTLVVPANVTTSSYIMRLNYATGAFIYVTPVAFIAPAAPGTSAMAYNLALIPGSRSKASCGCSTKTNAQLVIVGQFRVQVSFGSKSLSTSRRDGFVALADAITGVFTNAAQTDGTGAYVPFVNYATIRNVDVLSGGDIVIAGTFAGNTNFGTDLIENTLNTTFFSRLDQNLNWLKTINVTAVPGTEPNFYCAVEGFAVDNTSNSVYASGTLNGYNQFGISVVPLISVTNNNLSIPPRALQPVAYLTRISTLNGDLVFKSAHQTFNLTTAATQYNFIKQPLIVSAIECNTVYFGAQFTSVIKVDPFNAASDFIKTLENLGNNFYLTKILLSNFPVCKISKPSRDQCDC</sequence>
<evidence type="ECO:0000313" key="1">
    <source>
        <dbReference type="EMBL" id="AYV81662.1"/>
    </source>
</evidence>